<gene>
    <name evidence="1" type="ORF">MILVUS5_LOCUS19523</name>
</gene>
<reference evidence="1" key="1">
    <citation type="submission" date="2023-10" db="EMBL/GenBank/DDBJ databases">
        <authorList>
            <person name="Rodriguez Cubillos JULIANA M."/>
            <person name="De Vega J."/>
        </authorList>
    </citation>
    <scope>NUCLEOTIDE SEQUENCE</scope>
</reference>
<name>A0ACB0K5U6_TRIPR</name>
<comment type="caution">
    <text evidence="1">The sequence shown here is derived from an EMBL/GenBank/DDBJ whole genome shotgun (WGS) entry which is preliminary data.</text>
</comment>
<evidence type="ECO:0000313" key="1">
    <source>
        <dbReference type="EMBL" id="CAJ2651972.1"/>
    </source>
</evidence>
<accession>A0ACB0K5U6</accession>
<dbReference type="Proteomes" id="UP001177021">
    <property type="component" value="Unassembled WGS sequence"/>
</dbReference>
<sequence length="160" mass="18213">MILPEFLYLGSYDNAARSKLKGFHVSSSLVKISKRTHLPITSSQMTKLSNLMKDKERVLVHCMSAKSRSPVVVSGYLMKSRGWRLAQSYQWLKECRTSVELSEGAYHSDQSATRYSLLVSHLQQDHLQLALASQKSTNYLNFMPSAPIQLLQFLPEHRPT</sequence>
<organism evidence="1 2">
    <name type="scientific">Trifolium pratense</name>
    <name type="common">Red clover</name>
    <dbReference type="NCBI Taxonomy" id="57577"/>
    <lineage>
        <taxon>Eukaryota</taxon>
        <taxon>Viridiplantae</taxon>
        <taxon>Streptophyta</taxon>
        <taxon>Embryophyta</taxon>
        <taxon>Tracheophyta</taxon>
        <taxon>Spermatophyta</taxon>
        <taxon>Magnoliopsida</taxon>
        <taxon>eudicotyledons</taxon>
        <taxon>Gunneridae</taxon>
        <taxon>Pentapetalae</taxon>
        <taxon>rosids</taxon>
        <taxon>fabids</taxon>
        <taxon>Fabales</taxon>
        <taxon>Fabaceae</taxon>
        <taxon>Papilionoideae</taxon>
        <taxon>50 kb inversion clade</taxon>
        <taxon>NPAAA clade</taxon>
        <taxon>Hologalegina</taxon>
        <taxon>IRL clade</taxon>
        <taxon>Trifolieae</taxon>
        <taxon>Trifolium</taxon>
    </lineage>
</organism>
<evidence type="ECO:0000313" key="2">
    <source>
        <dbReference type="Proteomes" id="UP001177021"/>
    </source>
</evidence>
<proteinExistence type="predicted"/>
<dbReference type="EMBL" id="CASHSV030000198">
    <property type="protein sequence ID" value="CAJ2651972.1"/>
    <property type="molecule type" value="Genomic_DNA"/>
</dbReference>
<protein>
    <submittedName>
        <fullName evidence="1">Uncharacterized protein</fullName>
    </submittedName>
</protein>
<keyword evidence="2" id="KW-1185">Reference proteome</keyword>